<dbReference type="SUPFAM" id="SSF101960">
    <property type="entry name" value="Stabilizer of iron transporter SufD"/>
    <property type="match status" value="1"/>
</dbReference>
<dbReference type="Pfam" id="PF01458">
    <property type="entry name" value="SUFBD_core"/>
    <property type="match status" value="1"/>
</dbReference>
<evidence type="ECO:0000313" key="2">
    <source>
        <dbReference type="EMBL" id="QDQ73468.1"/>
    </source>
</evidence>
<reference evidence="2 3" key="1">
    <citation type="submission" date="2019-07" db="EMBL/GenBank/DDBJ databases">
        <title>Lysobacter weifangensis sp. nov., isolated from bensulfuron-methyl contaminated farmland soil.</title>
        <authorList>
            <person name="Zhao H."/>
        </authorList>
    </citation>
    <scope>NUCLEOTIDE SEQUENCE [LARGE SCALE GENOMIC DNA]</scope>
    <source>
        <strain evidence="2 3">CC-Bw-6</strain>
    </source>
</reference>
<evidence type="ECO:0000259" key="1">
    <source>
        <dbReference type="Pfam" id="PF01458"/>
    </source>
</evidence>
<protein>
    <submittedName>
        <fullName evidence="2">Fe-S cluster assembly protein SufD</fullName>
    </submittedName>
</protein>
<dbReference type="RefSeq" id="WP_143878980.1">
    <property type="nucleotide sequence ID" value="NZ_BAABLZ010000001.1"/>
</dbReference>
<dbReference type="EMBL" id="CP041742">
    <property type="protein sequence ID" value="QDQ73468.1"/>
    <property type="molecule type" value="Genomic_DNA"/>
</dbReference>
<dbReference type="OrthoDB" id="9768262at2"/>
<dbReference type="AlphaFoldDB" id="A0A516V4P4"/>
<dbReference type="Proteomes" id="UP000315891">
    <property type="component" value="Chromosome"/>
</dbReference>
<dbReference type="PANTHER" id="PTHR43575:SF1">
    <property type="entry name" value="PROTEIN ABCI7, CHLOROPLASTIC"/>
    <property type="match status" value="1"/>
</dbReference>
<dbReference type="InterPro" id="IPR055346">
    <property type="entry name" value="Fe-S_cluster_assembly_SufBD"/>
</dbReference>
<dbReference type="PANTHER" id="PTHR43575">
    <property type="entry name" value="PROTEIN ABCI7, CHLOROPLASTIC"/>
    <property type="match status" value="1"/>
</dbReference>
<feature type="domain" description="SUF system FeS cluster assembly SufBD core" evidence="1">
    <location>
        <begin position="129"/>
        <end position="339"/>
    </location>
</feature>
<evidence type="ECO:0000313" key="3">
    <source>
        <dbReference type="Proteomes" id="UP000315891"/>
    </source>
</evidence>
<gene>
    <name evidence="2" type="ORF">FNZ56_06090</name>
</gene>
<dbReference type="InterPro" id="IPR000825">
    <property type="entry name" value="SUF_FeS_clus_asmbl_SufBD_core"/>
</dbReference>
<keyword evidence="3" id="KW-1185">Reference proteome</keyword>
<dbReference type="GO" id="GO:0016226">
    <property type="term" value="P:iron-sulfur cluster assembly"/>
    <property type="evidence" value="ECO:0007669"/>
    <property type="project" value="InterPro"/>
</dbReference>
<name>A0A516V4P4_9GAMM</name>
<organism evidence="2 3">
    <name type="scientific">Pseudoluteimonas lycopersici</name>
    <dbReference type="NCBI Taxonomy" id="1324796"/>
    <lineage>
        <taxon>Bacteria</taxon>
        <taxon>Pseudomonadati</taxon>
        <taxon>Pseudomonadota</taxon>
        <taxon>Gammaproteobacteria</taxon>
        <taxon>Lysobacterales</taxon>
        <taxon>Lysobacteraceae</taxon>
        <taxon>Pseudoluteimonas</taxon>
    </lineage>
</organism>
<accession>A0A516V4P4</accession>
<proteinExistence type="predicted"/>
<dbReference type="InterPro" id="IPR037284">
    <property type="entry name" value="SUF_FeS_clus_asmbl_SufBD_sf"/>
</dbReference>
<sequence>MRALLDELGLRENQASRESWRYSRTAIRALSQQDFVIADGTAAVPDALRERYELAETNGRRIVFVNGAFSAEHSDFAGDDVEVAHAGGTTTLTGWNGDVDPIHLVYLSIPGFAPSQWAHELAIDLRGPASIFEQHLGESGANVLGVLRVNLDIARYTPIRTVTLCELPDSASLIRRVQSNLPEDVDFDATFALFGGRLQRHEIAVGLAERVATHASRGVFVLGAREHVDVRLDVSHSAPDTGCDLVWRGIAGGRARGILHGGITIDEGADGSEATLSNKNLLLSENAEIDTQPVLEIHADEVKAAHGATVGQLDPTALFYLRSRGIPETDARRLLTAAFCREIVAGVDDETLRAALDAALDRALARIAA</sequence>